<dbReference type="SUPFAM" id="SSF56059">
    <property type="entry name" value="Glutathione synthetase ATP-binding domain-like"/>
    <property type="match status" value="1"/>
</dbReference>
<keyword evidence="1" id="KW-0436">Ligase</keyword>
<gene>
    <name evidence="1" type="ORF">GV64_02475</name>
</gene>
<protein>
    <submittedName>
        <fullName evidence="1">D-alanine--D-alanine ligase</fullName>
    </submittedName>
</protein>
<organism evidence="1 2">
    <name type="scientific">Endozoicomonas elysicola</name>
    <dbReference type="NCBI Taxonomy" id="305900"/>
    <lineage>
        <taxon>Bacteria</taxon>
        <taxon>Pseudomonadati</taxon>
        <taxon>Pseudomonadota</taxon>
        <taxon>Gammaproteobacteria</taxon>
        <taxon>Oceanospirillales</taxon>
        <taxon>Endozoicomonadaceae</taxon>
        <taxon>Endozoicomonas</taxon>
    </lineage>
</organism>
<dbReference type="GO" id="GO:0016874">
    <property type="term" value="F:ligase activity"/>
    <property type="evidence" value="ECO:0007669"/>
    <property type="project" value="UniProtKB-KW"/>
</dbReference>
<comment type="caution">
    <text evidence="1">The sequence shown here is derived from an EMBL/GenBank/DDBJ whole genome shotgun (WGS) entry which is preliminary data.</text>
</comment>
<dbReference type="AlphaFoldDB" id="A0A081K6H8"/>
<dbReference type="eggNOG" id="COG0189">
    <property type="taxonomic scope" value="Bacteria"/>
</dbReference>
<accession>A0A081K6H8</accession>
<evidence type="ECO:0000313" key="2">
    <source>
        <dbReference type="Proteomes" id="UP000027997"/>
    </source>
</evidence>
<dbReference type="STRING" id="305900.GV64_02475"/>
<evidence type="ECO:0000313" key="1">
    <source>
        <dbReference type="EMBL" id="KEI69754.1"/>
    </source>
</evidence>
<proteinExistence type="predicted"/>
<dbReference type="RefSeq" id="WP_020582639.1">
    <property type="nucleotide sequence ID" value="NZ_JOJP01000001.1"/>
</dbReference>
<keyword evidence="2" id="KW-1185">Reference proteome</keyword>
<dbReference type="EMBL" id="JOJP01000001">
    <property type="protein sequence ID" value="KEI69754.1"/>
    <property type="molecule type" value="Genomic_DNA"/>
</dbReference>
<reference evidence="1 2" key="1">
    <citation type="submission" date="2014-06" db="EMBL/GenBank/DDBJ databases">
        <title>Whole Genome Sequences of Three Symbiotic Endozoicomonas Bacteria.</title>
        <authorList>
            <person name="Neave M.J."/>
            <person name="Apprill A."/>
            <person name="Voolstra C.R."/>
        </authorList>
    </citation>
    <scope>NUCLEOTIDE SEQUENCE [LARGE SCALE GENOMIC DNA]</scope>
    <source>
        <strain evidence="1 2">DSM 22380</strain>
    </source>
</reference>
<sequence>MEAFVHEKNSASARLFVERTSPDKPVHPGMPDLEQVKKPISFFEFWPGYLFYIPVAFQWLWNAIRFQGLGLPLIANPSIPLSGMVGESKSGVFSKASGAAKDRIAPWVLLDDWENTDQGASRAQRLFKHAGLSFPLVAKPDIGCRGAGVQLIRSKAELVAYIEKFPSDGHILFQQLVPYEAEAGIFYIRYPGTENGEIISITLKYQPYVIGNGQNTLEELISMDPRAGQLKHLYLPRHRDRLQDVLPHGQPFRLAFTGSHSRGCIFRDGRKFITPELTRAFDRLCNDLPEFYYGRFDVRFKDIDSLMKGQDYYILEINGASSEAAHIWDCRGSLADAFKTLFFQYRTLFKLGAINRRRGFSSPPLRQLIGAWRREKKLVSCYPETE</sequence>
<dbReference type="Proteomes" id="UP000027997">
    <property type="component" value="Unassembled WGS sequence"/>
</dbReference>
<name>A0A081K6H8_9GAMM</name>